<protein>
    <recommendedName>
        <fullName evidence="4">NAD(+) diphosphatase</fullName>
        <ecNumber evidence="4">3.6.1.22</ecNumber>
    </recommendedName>
</protein>
<proteinExistence type="inferred from homology"/>
<keyword evidence="8" id="KW-0520">NAD</keyword>
<dbReference type="PROSITE" id="PS00893">
    <property type="entry name" value="NUDIX_BOX"/>
    <property type="match status" value="1"/>
</dbReference>
<comment type="similarity">
    <text evidence="3">Belongs to the Nudix hydrolase family. NudC subfamily.</text>
</comment>
<dbReference type="InterPro" id="IPR015797">
    <property type="entry name" value="NUDIX_hydrolase-like_dom_sf"/>
</dbReference>
<evidence type="ECO:0000259" key="11">
    <source>
        <dbReference type="PROSITE" id="PS51462"/>
    </source>
</evidence>
<reference evidence="13" key="1">
    <citation type="submission" date="2016-10" db="EMBL/GenBank/DDBJ databases">
        <authorList>
            <person name="Varghese N."/>
            <person name="Submissions S."/>
        </authorList>
    </citation>
    <scope>NUCLEOTIDE SEQUENCE [LARGE SCALE GENOMIC DNA]</scope>
    <source>
        <strain evidence="13">LMG 26383,CCUG 61248,R- 45681</strain>
    </source>
</reference>
<dbReference type="EMBL" id="FOAN01000003">
    <property type="protein sequence ID" value="SEL37505.1"/>
    <property type="molecule type" value="Genomic_DNA"/>
</dbReference>
<dbReference type="CDD" id="cd03429">
    <property type="entry name" value="NUDIX_NADH_pyrophosphatase_Nudt13"/>
    <property type="match status" value="1"/>
</dbReference>
<feature type="region of interest" description="Disordered" evidence="10">
    <location>
        <begin position="1"/>
        <end position="28"/>
    </location>
</feature>
<evidence type="ECO:0000256" key="10">
    <source>
        <dbReference type="SAM" id="MobiDB-lite"/>
    </source>
</evidence>
<evidence type="ECO:0000256" key="5">
    <source>
        <dbReference type="ARBA" id="ARBA00022723"/>
    </source>
</evidence>
<dbReference type="GO" id="GO:0046872">
    <property type="term" value="F:metal ion binding"/>
    <property type="evidence" value="ECO:0007669"/>
    <property type="project" value="UniProtKB-KW"/>
</dbReference>
<feature type="domain" description="Nudix hydrolase" evidence="11">
    <location>
        <begin position="177"/>
        <end position="301"/>
    </location>
</feature>
<dbReference type="OrthoDB" id="9791656at2"/>
<evidence type="ECO:0000313" key="13">
    <source>
        <dbReference type="Proteomes" id="UP000199664"/>
    </source>
</evidence>
<dbReference type="GO" id="GO:0019677">
    <property type="term" value="P:NAD+ catabolic process"/>
    <property type="evidence" value="ECO:0007669"/>
    <property type="project" value="TreeGrafter"/>
</dbReference>
<comment type="catalytic activity">
    <reaction evidence="9">
        <text>a 5'-end NAD(+)-phospho-ribonucleoside in mRNA + H2O = a 5'-end phospho-adenosine-phospho-ribonucleoside in mRNA + beta-nicotinamide D-ribonucleotide + 2 H(+)</text>
        <dbReference type="Rhea" id="RHEA:60876"/>
        <dbReference type="Rhea" id="RHEA-COMP:15698"/>
        <dbReference type="Rhea" id="RHEA-COMP:15719"/>
        <dbReference type="ChEBI" id="CHEBI:14649"/>
        <dbReference type="ChEBI" id="CHEBI:15377"/>
        <dbReference type="ChEBI" id="CHEBI:15378"/>
        <dbReference type="ChEBI" id="CHEBI:144029"/>
        <dbReference type="ChEBI" id="CHEBI:144051"/>
    </reaction>
    <physiologicalReaction direction="left-to-right" evidence="9">
        <dbReference type="Rhea" id="RHEA:60877"/>
    </physiologicalReaction>
</comment>
<dbReference type="InterPro" id="IPR020084">
    <property type="entry name" value="NUDIX_hydrolase_CS"/>
</dbReference>
<keyword evidence="7" id="KW-0460">Magnesium</keyword>
<evidence type="ECO:0000256" key="9">
    <source>
        <dbReference type="ARBA" id="ARBA00023679"/>
    </source>
</evidence>
<dbReference type="NCBIfam" id="NF001299">
    <property type="entry name" value="PRK00241.1"/>
    <property type="match status" value="1"/>
</dbReference>
<dbReference type="InterPro" id="IPR049734">
    <property type="entry name" value="NudC-like_C"/>
</dbReference>
<organism evidence="12 13">
    <name type="scientific">Bosea lupini</name>
    <dbReference type="NCBI Taxonomy" id="1036779"/>
    <lineage>
        <taxon>Bacteria</taxon>
        <taxon>Pseudomonadati</taxon>
        <taxon>Pseudomonadota</taxon>
        <taxon>Alphaproteobacteria</taxon>
        <taxon>Hyphomicrobiales</taxon>
        <taxon>Boseaceae</taxon>
        <taxon>Bosea</taxon>
    </lineage>
</organism>
<dbReference type="EC" id="3.6.1.22" evidence="4"/>
<dbReference type="GO" id="GO:0006742">
    <property type="term" value="P:NADP+ catabolic process"/>
    <property type="evidence" value="ECO:0007669"/>
    <property type="project" value="TreeGrafter"/>
</dbReference>
<dbReference type="Gene3D" id="3.90.79.20">
    <property type="match status" value="1"/>
</dbReference>
<dbReference type="InterPro" id="IPR050241">
    <property type="entry name" value="NAD-cap_RNA_hydrolase_NudC"/>
</dbReference>
<dbReference type="STRING" id="1036779.SAMN04515666_103556"/>
<evidence type="ECO:0000256" key="4">
    <source>
        <dbReference type="ARBA" id="ARBA00012381"/>
    </source>
</evidence>
<evidence type="ECO:0000256" key="7">
    <source>
        <dbReference type="ARBA" id="ARBA00022842"/>
    </source>
</evidence>
<name>A0A1H7PQH1_9HYPH</name>
<evidence type="ECO:0000256" key="3">
    <source>
        <dbReference type="ARBA" id="ARBA00009595"/>
    </source>
</evidence>
<dbReference type="PROSITE" id="PS51462">
    <property type="entry name" value="NUDIX"/>
    <property type="match status" value="1"/>
</dbReference>
<keyword evidence="6" id="KW-0378">Hydrolase</keyword>
<evidence type="ECO:0000256" key="1">
    <source>
        <dbReference type="ARBA" id="ARBA00001946"/>
    </source>
</evidence>
<dbReference type="Proteomes" id="UP000199664">
    <property type="component" value="Unassembled WGS sequence"/>
</dbReference>
<gene>
    <name evidence="12" type="ORF">SAMN04515666_103556</name>
</gene>
<dbReference type="GO" id="GO:0035529">
    <property type="term" value="F:NADH pyrophosphatase activity"/>
    <property type="evidence" value="ECO:0007669"/>
    <property type="project" value="TreeGrafter"/>
</dbReference>
<evidence type="ECO:0000313" key="12">
    <source>
        <dbReference type="EMBL" id="SEL37505.1"/>
    </source>
</evidence>
<keyword evidence="13" id="KW-1185">Reference proteome</keyword>
<dbReference type="SUPFAM" id="SSF55811">
    <property type="entry name" value="Nudix"/>
    <property type="match status" value="1"/>
</dbReference>
<keyword evidence="5" id="KW-0479">Metal-binding</keyword>
<dbReference type="AlphaFoldDB" id="A0A1H7PQH1"/>
<dbReference type="Pfam" id="PF00293">
    <property type="entry name" value="NUDIX"/>
    <property type="match status" value="1"/>
</dbReference>
<accession>A0A1H7PQH1</accession>
<dbReference type="PANTHER" id="PTHR42904:SF6">
    <property type="entry name" value="NAD-CAPPED RNA HYDROLASE NUDT12"/>
    <property type="match status" value="1"/>
</dbReference>
<comment type="cofactor">
    <cofactor evidence="2">
        <name>Zn(2+)</name>
        <dbReference type="ChEBI" id="CHEBI:29105"/>
    </cofactor>
</comment>
<evidence type="ECO:0000256" key="6">
    <source>
        <dbReference type="ARBA" id="ARBA00022801"/>
    </source>
</evidence>
<evidence type="ECO:0000256" key="8">
    <source>
        <dbReference type="ARBA" id="ARBA00023027"/>
    </source>
</evidence>
<dbReference type="Pfam" id="PF09297">
    <property type="entry name" value="Zn_ribbon_NUD"/>
    <property type="match status" value="1"/>
</dbReference>
<comment type="cofactor">
    <cofactor evidence="1">
        <name>Mg(2+)</name>
        <dbReference type="ChEBI" id="CHEBI:18420"/>
    </cofactor>
</comment>
<sequence>MNDASRRKERSAQTGFATSPLDRRADLRDRPDEVAALRERSDTRFAVVAGETPILLRTGAETQTVWFDESGADGLGPAQEEVFLGLDPDGAPRFGRLIDRELLDGLREQAVLVVTDLRSVALKRLVPKDELGPLGEAKALLDWHARHRCCAQCGAPTKLGSAGWKRQCEACGAQHFPRTDPVVIMLAVRGDNCLLARQSRFAPGMYSCIAGFVEPGETFEDAVRRETWEEAGLRTGTVRYIASQPWPFPGSLMIGCIAEALNDDIVLDGTELEAGRWFSRAEALQMLEGKHPDNLFCPPHMAIANTILKAWAVDGEEP</sequence>
<dbReference type="GO" id="GO:0005829">
    <property type="term" value="C:cytosol"/>
    <property type="evidence" value="ECO:0007669"/>
    <property type="project" value="TreeGrafter"/>
</dbReference>
<dbReference type="PANTHER" id="PTHR42904">
    <property type="entry name" value="NUDIX HYDROLASE, NUDC SUBFAMILY"/>
    <property type="match status" value="1"/>
</dbReference>
<dbReference type="InterPro" id="IPR000086">
    <property type="entry name" value="NUDIX_hydrolase_dom"/>
</dbReference>
<dbReference type="InterPro" id="IPR015376">
    <property type="entry name" value="Znr_NADH_PPase"/>
</dbReference>
<dbReference type="Gene3D" id="3.90.79.10">
    <property type="entry name" value="Nucleoside Triphosphate Pyrophosphohydrolase"/>
    <property type="match status" value="1"/>
</dbReference>
<dbReference type="RefSeq" id="WP_091834021.1">
    <property type="nucleotide sequence ID" value="NZ_FOAN01000003.1"/>
</dbReference>
<evidence type="ECO:0000256" key="2">
    <source>
        <dbReference type="ARBA" id="ARBA00001947"/>
    </source>
</evidence>